<sequence>MTQIVNIPKIYNTRTHNHMNQRFITCYFKIAYSTHNKTYKISASHTIKQFIQKMKRYIRNDFYLELLDVPNFEFVRADHYSIHGVASEQGPALVSTPTHTLGSLVGTDEHTADENYLAFYIRPCEEQNSIHNNT</sequence>
<dbReference type="AlphaFoldDB" id="A0A6C0DDB4"/>
<organism evidence="1">
    <name type="scientific">viral metagenome</name>
    <dbReference type="NCBI Taxonomy" id="1070528"/>
    <lineage>
        <taxon>unclassified sequences</taxon>
        <taxon>metagenomes</taxon>
        <taxon>organismal metagenomes</taxon>
    </lineage>
</organism>
<name>A0A6C0DDB4_9ZZZZ</name>
<evidence type="ECO:0000313" key="1">
    <source>
        <dbReference type="EMBL" id="QHT14908.1"/>
    </source>
</evidence>
<proteinExistence type="predicted"/>
<reference evidence="1" key="1">
    <citation type="journal article" date="2020" name="Nature">
        <title>Giant virus diversity and host interactions through global metagenomics.</title>
        <authorList>
            <person name="Schulz F."/>
            <person name="Roux S."/>
            <person name="Paez-Espino D."/>
            <person name="Jungbluth S."/>
            <person name="Walsh D.A."/>
            <person name="Denef V.J."/>
            <person name="McMahon K.D."/>
            <person name="Konstantinidis K.T."/>
            <person name="Eloe-Fadrosh E.A."/>
            <person name="Kyrpides N.C."/>
            <person name="Woyke T."/>
        </authorList>
    </citation>
    <scope>NUCLEOTIDE SEQUENCE</scope>
    <source>
        <strain evidence="1">GVMAG-M-3300023174-144</strain>
    </source>
</reference>
<accession>A0A6C0DDB4</accession>
<protein>
    <submittedName>
        <fullName evidence="1">Uncharacterized protein</fullName>
    </submittedName>
</protein>
<dbReference type="EMBL" id="MN739598">
    <property type="protein sequence ID" value="QHT14908.1"/>
    <property type="molecule type" value="Genomic_DNA"/>
</dbReference>